<name>A0AAJ2VBR0_DELAC</name>
<dbReference type="RefSeq" id="WP_319075878.1">
    <property type="nucleotide sequence ID" value="NZ_JAWWMZ010000011.1"/>
</dbReference>
<proteinExistence type="predicted"/>
<evidence type="ECO:0000256" key="1">
    <source>
        <dbReference type="SAM" id="Phobius"/>
    </source>
</evidence>
<organism evidence="2 3">
    <name type="scientific">Delftia acidovorans</name>
    <name type="common">Pseudomonas acidovorans</name>
    <name type="synonym">Comamonas acidovorans</name>
    <dbReference type="NCBI Taxonomy" id="80866"/>
    <lineage>
        <taxon>Bacteria</taxon>
        <taxon>Pseudomonadati</taxon>
        <taxon>Pseudomonadota</taxon>
        <taxon>Betaproteobacteria</taxon>
        <taxon>Burkholderiales</taxon>
        <taxon>Comamonadaceae</taxon>
        <taxon>Delftia</taxon>
    </lineage>
</organism>
<keyword evidence="1" id="KW-0472">Membrane</keyword>
<feature type="transmembrane region" description="Helical" evidence="1">
    <location>
        <begin position="344"/>
        <end position="364"/>
    </location>
</feature>
<gene>
    <name evidence="2" type="ORF">SGN30_23620</name>
</gene>
<protein>
    <submittedName>
        <fullName evidence="2">Uncharacterized protein</fullName>
    </submittedName>
</protein>
<feature type="transmembrane region" description="Helical" evidence="1">
    <location>
        <begin position="430"/>
        <end position="453"/>
    </location>
</feature>
<feature type="transmembrane region" description="Helical" evidence="1">
    <location>
        <begin position="202"/>
        <end position="222"/>
    </location>
</feature>
<feature type="transmembrane region" description="Helical" evidence="1">
    <location>
        <begin position="38"/>
        <end position="59"/>
    </location>
</feature>
<evidence type="ECO:0000313" key="2">
    <source>
        <dbReference type="EMBL" id="MDX4956416.1"/>
    </source>
</evidence>
<comment type="caution">
    <text evidence="2">The sequence shown here is derived from an EMBL/GenBank/DDBJ whole genome shotgun (WGS) entry which is preliminary data.</text>
</comment>
<feature type="transmembrane region" description="Helical" evidence="1">
    <location>
        <begin position="94"/>
        <end position="112"/>
    </location>
</feature>
<feature type="transmembrane region" description="Helical" evidence="1">
    <location>
        <begin position="370"/>
        <end position="386"/>
    </location>
</feature>
<dbReference type="AlphaFoldDB" id="A0AAJ2VBR0"/>
<evidence type="ECO:0000313" key="3">
    <source>
        <dbReference type="Proteomes" id="UP001287445"/>
    </source>
</evidence>
<feature type="transmembrane region" description="Helical" evidence="1">
    <location>
        <begin position="169"/>
        <end position="190"/>
    </location>
</feature>
<feature type="transmembrane region" description="Helical" evidence="1">
    <location>
        <begin position="270"/>
        <end position="287"/>
    </location>
</feature>
<dbReference type="Proteomes" id="UP001287445">
    <property type="component" value="Unassembled WGS sequence"/>
</dbReference>
<dbReference type="EMBL" id="JAWWMZ010000011">
    <property type="protein sequence ID" value="MDX4956416.1"/>
    <property type="molecule type" value="Genomic_DNA"/>
</dbReference>
<reference evidence="2" key="1">
    <citation type="submission" date="2023-11" db="EMBL/GenBank/DDBJ databases">
        <title>Identification and selenium tolerance of Delftia acidovorans R3-25.</title>
        <authorList>
            <person name="Zhang S."/>
            <person name="Liu Y."/>
            <person name="Guo Y."/>
        </authorList>
    </citation>
    <scope>NUCLEOTIDE SEQUENCE</scope>
    <source>
        <strain evidence="2">R3-25</strain>
    </source>
</reference>
<feature type="transmembrane region" description="Helical" evidence="1">
    <location>
        <begin position="6"/>
        <end position="26"/>
    </location>
</feature>
<accession>A0AAJ2VBR0</accession>
<feature type="transmembrane region" description="Helical" evidence="1">
    <location>
        <begin position="65"/>
        <end position="82"/>
    </location>
</feature>
<sequence length="617" mass="67331">MADFSAIGASAPPLSFLTVLMIRVLQKFNSADISPAEYAGLSLMGIGLAAGLAFSNSHIDIPRGLHIFAWILVAVFLLLALIRSLSKALTSNNWPSLLFAALLLFSVYQSAIKPTSTGFARHDEIYSWGMWAVQHFLGKPYDTYYTQAAYPQLFSYELSSMFLAQGSHIPHFLAKLICGIPATVVCIALFEFTGKSSSKLTNWLTLLLSTTALFSLGNLLYWAYADPVASALILISFTLLMQYSRNPENIRPLLLSLSCGMLASLAKQPGLVWCLLTLPALVAYGAWRWRWKASGLVMCITVMAGAAIWPLFIAPGFTGNQGVLDIAQKNGGLLASVFLSIQKYVIKTPGIGLLLLASLVISSLSSRGRILWSICIAPYLLIWFTVGSYELRHGMHVVFISVALANHLLIQKNPENTQASKSSGYSVFKGFKPSSTAIASIAAAILGLSVYLAHQKNAMALQDGNQAIFVSQFGKDSLNIYDDIVDHQRRIFVISNYQYGIFYNRTIIGRPDINSAPPTPQTLLDQLIQFQPDYLFDAGEWTYGPYSPHLKVLAARCSSAFTVLKRNTVQPYSAIYKLDGHALKTDCSLALKSAQAQEGLAPLRPQASPAPATTSAR</sequence>
<keyword evidence="1" id="KW-0812">Transmembrane</keyword>
<keyword evidence="1" id="KW-1133">Transmembrane helix</keyword>
<feature type="transmembrane region" description="Helical" evidence="1">
    <location>
        <begin position="293"/>
        <end position="314"/>
    </location>
</feature>